<evidence type="ECO:0000256" key="1">
    <source>
        <dbReference type="ARBA" id="ARBA00023186"/>
    </source>
</evidence>
<evidence type="ECO:0000313" key="3">
    <source>
        <dbReference type="Proteomes" id="UP001230188"/>
    </source>
</evidence>
<proteinExistence type="predicted"/>
<dbReference type="InterPro" id="IPR020818">
    <property type="entry name" value="Chaperonin_GroES"/>
</dbReference>
<sequence>MFLLLISTGLGFAPTATKRATQLFSGVAVENAAELLRQDAVYDLVYVERLPPPETSEGGLFLVVPEDPPMHLARVVSVGTGLEGEAGHVTPNDLSPGDLVYLKYPWGIGPRDEQTGGGDDEIRRFSFIRYQDVAAVVKPE</sequence>
<dbReference type="EMBL" id="JAQMWT010000057">
    <property type="protein sequence ID" value="KAJ8612147.1"/>
    <property type="molecule type" value="Genomic_DNA"/>
</dbReference>
<gene>
    <name evidence="2" type="ORF">CTAYLR_002464</name>
</gene>
<keyword evidence="1" id="KW-0143">Chaperone</keyword>
<dbReference type="SUPFAM" id="SSF50129">
    <property type="entry name" value="GroES-like"/>
    <property type="match status" value="1"/>
</dbReference>
<dbReference type="InterPro" id="IPR037124">
    <property type="entry name" value="Chaperonin_GroES_sf"/>
</dbReference>
<reference evidence="2" key="1">
    <citation type="submission" date="2023-01" db="EMBL/GenBank/DDBJ databases">
        <title>Metagenome sequencing of chrysophaentin producing Chrysophaeum taylorii.</title>
        <authorList>
            <person name="Davison J."/>
            <person name="Bewley C."/>
        </authorList>
    </citation>
    <scope>NUCLEOTIDE SEQUENCE</scope>
    <source>
        <strain evidence="2">NIES-1699</strain>
    </source>
</reference>
<dbReference type="Proteomes" id="UP001230188">
    <property type="component" value="Unassembled WGS sequence"/>
</dbReference>
<name>A0AAD7UNJ6_9STRA</name>
<dbReference type="InterPro" id="IPR011032">
    <property type="entry name" value="GroES-like_sf"/>
</dbReference>
<dbReference type="GO" id="GO:0005524">
    <property type="term" value="F:ATP binding"/>
    <property type="evidence" value="ECO:0007669"/>
    <property type="project" value="InterPro"/>
</dbReference>
<comment type="caution">
    <text evidence="2">The sequence shown here is derived from an EMBL/GenBank/DDBJ whole genome shotgun (WGS) entry which is preliminary data.</text>
</comment>
<accession>A0AAD7UNJ6</accession>
<organism evidence="2 3">
    <name type="scientific">Chrysophaeum taylorii</name>
    <dbReference type="NCBI Taxonomy" id="2483200"/>
    <lineage>
        <taxon>Eukaryota</taxon>
        <taxon>Sar</taxon>
        <taxon>Stramenopiles</taxon>
        <taxon>Ochrophyta</taxon>
        <taxon>Pelagophyceae</taxon>
        <taxon>Pelagomonadales</taxon>
        <taxon>Pelagomonadaceae</taxon>
        <taxon>Chrysophaeum</taxon>
    </lineage>
</organism>
<evidence type="ECO:0000313" key="2">
    <source>
        <dbReference type="EMBL" id="KAJ8612147.1"/>
    </source>
</evidence>
<dbReference type="AlphaFoldDB" id="A0AAD7UNJ6"/>
<dbReference type="GO" id="GO:0044183">
    <property type="term" value="F:protein folding chaperone"/>
    <property type="evidence" value="ECO:0007669"/>
    <property type="project" value="InterPro"/>
</dbReference>
<keyword evidence="3" id="KW-1185">Reference proteome</keyword>
<protein>
    <submittedName>
        <fullName evidence="2">Uncharacterized protein</fullName>
    </submittedName>
</protein>
<dbReference type="Pfam" id="PF00166">
    <property type="entry name" value="Cpn10"/>
    <property type="match status" value="1"/>
</dbReference>
<dbReference type="CDD" id="cd00320">
    <property type="entry name" value="cpn10"/>
    <property type="match status" value="1"/>
</dbReference>
<dbReference type="Gene3D" id="2.30.33.40">
    <property type="entry name" value="GroES chaperonin"/>
    <property type="match status" value="1"/>
</dbReference>